<dbReference type="InterPro" id="IPR027417">
    <property type="entry name" value="P-loop_NTPase"/>
</dbReference>
<feature type="non-terminal residue" evidence="1">
    <location>
        <position position="61"/>
    </location>
</feature>
<dbReference type="EMBL" id="CAJOAX010028515">
    <property type="protein sequence ID" value="CAF4235375.1"/>
    <property type="molecule type" value="Genomic_DNA"/>
</dbReference>
<evidence type="ECO:0000313" key="1">
    <source>
        <dbReference type="EMBL" id="CAF4235375.1"/>
    </source>
</evidence>
<proteinExistence type="predicted"/>
<gene>
    <name evidence="1" type="ORF">OTI717_LOCUS39889</name>
</gene>
<comment type="caution">
    <text evidence="1">The sequence shown here is derived from an EMBL/GenBank/DDBJ whole genome shotgun (WGS) entry which is preliminary data.</text>
</comment>
<evidence type="ECO:0000313" key="2">
    <source>
        <dbReference type="Proteomes" id="UP000663823"/>
    </source>
</evidence>
<dbReference type="Gene3D" id="3.40.50.300">
    <property type="entry name" value="P-loop containing nucleotide triphosphate hydrolases"/>
    <property type="match status" value="1"/>
</dbReference>
<protein>
    <submittedName>
        <fullName evidence="1">Uncharacterized protein</fullName>
    </submittedName>
</protein>
<feature type="non-terminal residue" evidence="1">
    <location>
        <position position="1"/>
    </location>
</feature>
<accession>A0A820DNX5</accession>
<dbReference type="AlphaFoldDB" id="A0A820DNX5"/>
<sequence>LNTIFDALPKQRRTGLFSATQTDELEKLIRAGLRNPVRITVKQTGSGADQRTPSTLKNFYM</sequence>
<dbReference type="SUPFAM" id="SSF52540">
    <property type="entry name" value="P-loop containing nucleoside triphosphate hydrolases"/>
    <property type="match status" value="1"/>
</dbReference>
<organism evidence="1 2">
    <name type="scientific">Rotaria sordida</name>
    <dbReference type="NCBI Taxonomy" id="392033"/>
    <lineage>
        <taxon>Eukaryota</taxon>
        <taxon>Metazoa</taxon>
        <taxon>Spiralia</taxon>
        <taxon>Gnathifera</taxon>
        <taxon>Rotifera</taxon>
        <taxon>Eurotatoria</taxon>
        <taxon>Bdelloidea</taxon>
        <taxon>Philodinida</taxon>
        <taxon>Philodinidae</taxon>
        <taxon>Rotaria</taxon>
    </lineage>
</organism>
<name>A0A820DNX5_9BILA</name>
<dbReference type="Proteomes" id="UP000663823">
    <property type="component" value="Unassembled WGS sequence"/>
</dbReference>
<reference evidence="1" key="1">
    <citation type="submission" date="2021-02" db="EMBL/GenBank/DDBJ databases">
        <authorList>
            <person name="Nowell W R."/>
        </authorList>
    </citation>
    <scope>NUCLEOTIDE SEQUENCE</scope>
</reference>